<dbReference type="AlphaFoldDB" id="A0A517NYY4"/>
<reference evidence="2 3" key="1">
    <citation type="submission" date="2019-02" db="EMBL/GenBank/DDBJ databases">
        <title>Deep-cultivation of Planctomycetes and their phenomic and genomic characterization uncovers novel biology.</title>
        <authorList>
            <person name="Wiegand S."/>
            <person name="Jogler M."/>
            <person name="Boedeker C."/>
            <person name="Pinto D."/>
            <person name="Vollmers J."/>
            <person name="Rivas-Marin E."/>
            <person name="Kohn T."/>
            <person name="Peeters S.H."/>
            <person name="Heuer A."/>
            <person name="Rast P."/>
            <person name="Oberbeckmann S."/>
            <person name="Bunk B."/>
            <person name="Jeske O."/>
            <person name="Meyerdierks A."/>
            <person name="Storesund J.E."/>
            <person name="Kallscheuer N."/>
            <person name="Luecker S."/>
            <person name="Lage O.M."/>
            <person name="Pohl T."/>
            <person name="Merkel B.J."/>
            <person name="Hornburger P."/>
            <person name="Mueller R.-W."/>
            <person name="Bruemmer F."/>
            <person name="Labrenz M."/>
            <person name="Spormann A.M."/>
            <person name="Op den Camp H."/>
            <person name="Overmann J."/>
            <person name="Amann R."/>
            <person name="Jetten M.S.M."/>
            <person name="Mascher T."/>
            <person name="Medema M.H."/>
            <person name="Devos D.P."/>
            <person name="Kaster A.-K."/>
            <person name="Ovreas L."/>
            <person name="Rohde M."/>
            <person name="Galperin M.Y."/>
            <person name="Jogler C."/>
        </authorList>
    </citation>
    <scope>NUCLEOTIDE SEQUENCE [LARGE SCALE GENOMIC DNA]</scope>
    <source>
        <strain evidence="2 3">K23_9</strain>
    </source>
</reference>
<feature type="transmembrane region" description="Helical" evidence="1">
    <location>
        <begin position="14"/>
        <end position="37"/>
    </location>
</feature>
<gene>
    <name evidence="2" type="ORF">K239x_43510</name>
</gene>
<sequence length="418" mass="47842">MKDLIKPFSSAREIFTGGIGFVSLQFVILATIAIASVQTVRETNNRPTQPAFNETPRHVGPRYNYKFVVSDDQLSAVLQKLHPVFSEVPTKINFVDHAIRMWDDEATFDDESLSGQQMLSLLLDNDEFAKVWGQSMPLVQRSEHGIAVNTQQGRPSVSHVDHLMGTLAEIGVPLSYPVRTPHGKDQVAGILQNAIRNFRVNQREYEWTALAAAFYAQDGRPWYTVEGQEVDFNVMAKRIMRQTQPLGVCYGQHRLYTLTMLLRIDEQIQDKNDEAAHRLLTTQTRREVLDYLQGMTQRLFHSQSLAGYWDGNWPDANKPVPDPDTDPLSRRILATGHVLEWWAMAPQELHPPRETIVKASQWLAKEIIAMDAHKVEKNFTFLSHAGRALALWRDCFPAEFERNYKPQHQEPMQLTQSR</sequence>
<dbReference type="EMBL" id="CP036526">
    <property type="protein sequence ID" value="QDT12342.1"/>
    <property type="molecule type" value="Genomic_DNA"/>
</dbReference>
<keyword evidence="1" id="KW-0812">Transmembrane</keyword>
<evidence type="ECO:0000313" key="3">
    <source>
        <dbReference type="Proteomes" id="UP000319817"/>
    </source>
</evidence>
<keyword evidence="1" id="KW-0472">Membrane</keyword>
<evidence type="ECO:0000313" key="2">
    <source>
        <dbReference type="EMBL" id="QDT12342.1"/>
    </source>
</evidence>
<organism evidence="2 3">
    <name type="scientific">Stieleria marina</name>
    <dbReference type="NCBI Taxonomy" id="1930275"/>
    <lineage>
        <taxon>Bacteria</taxon>
        <taxon>Pseudomonadati</taxon>
        <taxon>Planctomycetota</taxon>
        <taxon>Planctomycetia</taxon>
        <taxon>Pirellulales</taxon>
        <taxon>Pirellulaceae</taxon>
        <taxon>Stieleria</taxon>
    </lineage>
</organism>
<dbReference type="RefSeq" id="WP_145420146.1">
    <property type="nucleotide sequence ID" value="NZ_CP036526.1"/>
</dbReference>
<protein>
    <submittedName>
        <fullName evidence="2">Uncharacterized protein</fullName>
    </submittedName>
</protein>
<dbReference type="Proteomes" id="UP000319817">
    <property type="component" value="Chromosome"/>
</dbReference>
<accession>A0A517NYY4</accession>
<keyword evidence="3" id="KW-1185">Reference proteome</keyword>
<dbReference type="OrthoDB" id="208668at2"/>
<name>A0A517NYY4_9BACT</name>
<keyword evidence="1" id="KW-1133">Transmembrane helix</keyword>
<evidence type="ECO:0000256" key="1">
    <source>
        <dbReference type="SAM" id="Phobius"/>
    </source>
</evidence>
<proteinExistence type="predicted"/>